<gene>
    <name evidence="5" type="ORF">HERILL_LOCUS7804</name>
</gene>
<protein>
    <recommendedName>
        <fullName evidence="4">Ig-like domain-containing protein</fullName>
    </recommendedName>
</protein>
<keyword evidence="1" id="KW-0812">Transmembrane</keyword>
<dbReference type="OrthoDB" id="7375975at2759"/>
<dbReference type="FunFam" id="2.60.40.10:FF:000437">
    <property type="entry name" value="Beat-IIIc, isoform A"/>
    <property type="match status" value="1"/>
</dbReference>
<dbReference type="InterPro" id="IPR013162">
    <property type="entry name" value="CD80_C2-set"/>
</dbReference>
<dbReference type="InterPro" id="IPR036179">
    <property type="entry name" value="Ig-like_dom_sf"/>
</dbReference>
<sequence>MDYWPLFLLFIFATGQRKTVNGLFVTNIEVPEIVDYRVRVKLSCSYNMSGHKLNSVKWYKDGEEFFRYSPMTPPTFSQFHVAGVTIVRDNYFCNEKTCSIEIKDLKLSSSGAYRCEVSGDAPAFKLTSRTANMTVAALPQHEPLINGVNRTYRVNDFIVANCSSDWSSPAATLTWYINDEKATSDMVQPMQETTMTTNDGFAVRLRSLELRFVFDKHRDMMYSRDILKLKCVADINDIGFLRREKETKSYIIRDDNLRNSKLITSRNSGLKFG</sequence>
<dbReference type="PROSITE" id="PS50835">
    <property type="entry name" value="IG_LIKE"/>
    <property type="match status" value="1"/>
</dbReference>
<name>A0A7R8YTN0_HERIL</name>
<dbReference type="AlphaFoldDB" id="A0A7R8YTN0"/>
<reference evidence="5 6" key="1">
    <citation type="submission" date="2020-11" db="EMBL/GenBank/DDBJ databases">
        <authorList>
            <person name="Wallbank WR R."/>
            <person name="Pardo Diaz C."/>
            <person name="Kozak K."/>
            <person name="Martin S."/>
            <person name="Jiggins C."/>
            <person name="Moest M."/>
            <person name="Warren A I."/>
            <person name="Generalovic N T."/>
            <person name="Byers J.R.P. K."/>
            <person name="Montejo-Kovacevich G."/>
            <person name="Yen C E."/>
        </authorList>
    </citation>
    <scope>NUCLEOTIDE SEQUENCE [LARGE SCALE GENOMIC DNA]</scope>
</reference>
<evidence type="ECO:0000256" key="1">
    <source>
        <dbReference type="ARBA" id="ARBA00022692"/>
    </source>
</evidence>
<dbReference type="SUPFAM" id="SSF48726">
    <property type="entry name" value="Immunoglobulin"/>
    <property type="match status" value="1"/>
</dbReference>
<dbReference type="PANTHER" id="PTHR21261:SF5">
    <property type="entry name" value="BEATEN PATH VA, ISOFORM A-RELATED"/>
    <property type="match status" value="1"/>
</dbReference>
<evidence type="ECO:0000313" key="6">
    <source>
        <dbReference type="Proteomes" id="UP000594454"/>
    </source>
</evidence>
<dbReference type="CDD" id="cd00096">
    <property type="entry name" value="Ig"/>
    <property type="match status" value="1"/>
</dbReference>
<dbReference type="Pfam" id="PF07686">
    <property type="entry name" value="V-set"/>
    <property type="match status" value="1"/>
</dbReference>
<evidence type="ECO:0000256" key="3">
    <source>
        <dbReference type="ARBA" id="ARBA00023157"/>
    </source>
</evidence>
<dbReference type="InterPro" id="IPR013106">
    <property type="entry name" value="Ig_V-set"/>
</dbReference>
<dbReference type="FunCoup" id="A0A7R8YTN0">
    <property type="interactions" value="6"/>
</dbReference>
<keyword evidence="6" id="KW-1185">Reference proteome</keyword>
<dbReference type="Proteomes" id="UP000594454">
    <property type="component" value="Chromosome 3"/>
</dbReference>
<dbReference type="InParanoid" id="A0A7R8YTN0"/>
<dbReference type="PANTHER" id="PTHR21261">
    <property type="entry name" value="BEAT PROTEIN"/>
    <property type="match status" value="1"/>
</dbReference>
<accession>A0A7R8YTN0</accession>
<keyword evidence="2" id="KW-0472">Membrane</keyword>
<dbReference type="EMBL" id="LR899011">
    <property type="protein sequence ID" value="CAD7084932.1"/>
    <property type="molecule type" value="Genomic_DNA"/>
</dbReference>
<keyword evidence="2" id="KW-1133">Transmembrane helix</keyword>
<organism evidence="5 6">
    <name type="scientific">Hermetia illucens</name>
    <name type="common">Black soldier fly</name>
    <dbReference type="NCBI Taxonomy" id="343691"/>
    <lineage>
        <taxon>Eukaryota</taxon>
        <taxon>Metazoa</taxon>
        <taxon>Ecdysozoa</taxon>
        <taxon>Arthropoda</taxon>
        <taxon>Hexapoda</taxon>
        <taxon>Insecta</taxon>
        <taxon>Pterygota</taxon>
        <taxon>Neoptera</taxon>
        <taxon>Endopterygota</taxon>
        <taxon>Diptera</taxon>
        <taxon>Brachycera</taxon>
        <taxon>Stratiomyomorpha</taxon>
        <taxon>Stratiomyidae</taxon>
        <taxon>Hermetiinae</taxon>
        <taxon>Hermetia</taxon>
    </lineage>
</organism>
<keyword evidence="3" id="KW-1015">Disulfide bond</keyword>
<dbReference type="InterPro" id="IPR013783">
    <property type="entry name" value="Ig-like_fold"/>
</dbReference>
<dbReference type="Pfam" id="PF08205">
    <property type="entry name" value="C2-set_2"/>
    <property type="match status" value="1"/>
</dbReference>
<evidence type="ECO:0000259" key="4">
    <source>
        <dbReference type="PROSITE" id="PS50835"/>
    </source>
</evidence>
<proteinExistence type="predicted"/>
<evidence type="ECO:0000313" key="5">
    <source>
        <dbReference type="EMBL" id="CAD7084932.1"/>
    </source>
</evidence>
<dbReference type="Gene3D" id="2.60.40.10">
    <property type="entry name" value="Immunoglobulins"/>
    <property type="match status" value="2"/>
</dbReference>
<feature type="domain" description="Ig-like" evidence="4">
    <location>
        <begin position="5"/>
        <end position="134"/>
    </location>
</feature>
<evidence type="ECO:0000256" key="2">
    <source>
        <dbReference type="ARBA" id="ARBA00022989"/>
    </source>
</evidence>
<dbReference type="InterPro" id="IPR007110">
    <property type="entry name" value="Ig-like_dom"/>
</dbReference>